<dbReference type="EMBL" id="MLAK01001049">
    <property type="protein sequence ID" value="OHS98527.1"/>
    <property type="molecule type" value="Genomic_DNA"/>
</dbReference>
<dbReference type="GeneID" id="94829201"/>
<comment type="caution">
    <text evidence="1">The sequence shown here is derived from an EMBL/GenBank/DDBJ whole genome shotgun (WGS) entry which is preliminary data.</text>
</comment>
<organism evidence="1 2">
    <name type="scientific">Tritrichomonas foetus</name>
    <dbReference type="NCBI Taxonomy" id="1144522"/>
    <lineage>
        <taxon>Eukaryota</taxon>
        <taxon>Metamonada</taxon>
        <taxon>Parabasalia</taxon>
        <taxon>Tritrichomonadida</taxon>
        <taxon>Tritrichomonadidae</taxon>
        <taxon>Tritrichomonas</taxon>
    </lineage>
</organism>
<accession>A0A1J4JJK9</accession>
<dbReference type="RefSeq" id="XP_068351664.1">
    <property type="nucleotide sequence ID" value="XM_068494497.1"/>
</dbReference>
<gene>
    <name evidence="1" type="ORF">TRFO_08788</name>
</gene>
<dbReference type="Proteomes" id="UP000179807">
    <property type="component" value="Unassembled WGS sequence"/>
</dbReference>
<dbReference type="VEuPathDB" id="TrichDB:TRFO_08788"/>
<reference evidence="1" key="1">
    <citation type="submission" date="2016-10" db="EMBL/GenBank/DDBJ databases">
        <authorList>
            <person name="Benchimol M."/>
            <person name="Almeida L.G."/>
            <person name="Vasconcelos A.T."/>
            <person name="Perreira-Neves A."/>
            <person name="Rosa I.A."/>
            <person name="Tasca T."/>
            <person name="Bogo M.R."/>
            <person name="de Souza W."/>
        </authorList>
    </citation>
    <scope>NUCLEOTIDE SEQUENCE [LARGE SCALE GENOMIC DNA]</scope>
    <source>
        <strain evidence="1">K</strain>
    </source>
</reference>
<evidence type="ECO:0000313" key="2">
    <source>
        <dbReference type="Proteomes" id="UP000179807"/>
    </source>
</evidence>
<proteinExistence type="predicted"/>
<dbReference type="OrthoDB" id="10006385at2759"/>
<dbReference type="AlphaFoldDB" id="A0A1J4JJK9"/>
<evidence type="ECO:0000313" key="1">
    <source>
        <dbReference type="EMBL" id="OHS98527.1"/>
    </source>
</evidence>
<protein>
    <submittedName>
        <fullName evidence="1">Uncharacterized protein</fullName>
    </submittedName>
</protein>
<keyword evidence="2" id="KW-1185">Reference proteome</keyword>
<sequence length="221" mass="25747">MTNFGKKNTTCSKCKKKCQVEVLVSTNSFGSPDLDCRPPPMERNTMEAWIEHCPNCHYCAKDISQENEVSNEFLQSNEYLDLFKGNSSQYSSLAKEFLAAALCMKSINCMKDAAIFYHHASWICDDNNGQDSKESKECRQKSLELFQIIHNQSERVHNDDFYDESIMCDLYRRNEQYDECRQLCERTLTKNPSGIFSQLLQYQIKLCEQKDHDVHEICDIE</sequence>
<name>A0A1J4JJK9_9EUKA</name>